<comment type="subcellular location">
    <subcellularLocation>
        <location evidence="1">Cell outer membrane</location>
    </subcellularLocation>
</comment>
<keyword evidence="3" id="KW-0998">Cell outer membrane</keyword>
<evidence type="ECO:0000313" key="7">
    <source>
        <dbReference type="EMBL" id="GAC18613.1"/>
    </source>
</evidence>
<dbReference type="STRING" id="493475.GARC_1641"/>
<dbReference type="OrthoDB" id="9805832at2"/>
<keyword evidence="8" id="KW-1185">Reference proteome</keyword>
<keyword evidence="5" id="KW-0732">Signal</keyword>
<dbReference type="PRINTS" id="PR01021">
    <property type="entry name" value="OMPADOMAIN"/>
</dbReference>
<dbReference type="InterPro" id="IPR036737">
    <property type="entry name" value="OmpA-like_sf"/>
</dbReference>
<dbReference type="PANTHER" id="PTHR30329">
    <property type="entry name" value="STATOR ELEMENT OF FLAGELLAR MOTOR COMPLEX"/>
    <property type="match status" value="1"/>
</dbReference>
<dbReference type="InterPro" id="IPR006665">
    <property type="entry name" value="OmpA-like"/>
</dbReference>
<dbReference type="EMBL" id="BAEO01000019">
    <property type="protein sequence ID" value="GAC18613.1"/>
    <property type="molecule type" value="Genomic_DNA"/>
</dbReference>
<dbReference type="InterPro" id="IPR006664">
    <property type="entry name" value="OMP_bac"/>
</dbReference>
<organism evidence="7 8">
    <name type="scientific">Paraglaciecola arctica BSs20135</name>
    <dbReference type="NCBI Taxonomy" id="493475"/>
    <lineage>
        <taxon>Bacteria</taxon>
        <taxon>Pseudomonadati</taxon>
        <taxon>Pseudomonadota</taxon>
        <taxon>Gammaproteobacteria</taxon>
        <taxon>Alteromonadales</taxon>
        <taxon>Alteromonadaceae</taxon>
        <taxon>Paraglaciecola</taxon>
    </lineage>
</organism>
<dbReference type="Proteomes" id="UP000006327">
    <property type="component" value="Unassembled WGS sequence"/>
</dbReference>
<gene>
    <name evidence="7" type="ORF">GARC_1641</name>
</gene>
<evidence type="ECO:0000313" key="8">
    <source>
        <dbReference type="Proteomes" id="UP000006327"/>
    </source>
</evidence>
<evidence type="ECO:0000256" key="1">
    <source>
        <dbReference type="ARBA" id="ARBA00004442"/>
    </source>
</evidence>
<dbReference type="AlphaFoldDB" id="K6YPP4"/>
<protein>
    <submittedName>
        <fullName evidence="7">OmpA/MotB domain-containing protein</fullName>
    </submittedName>
</protein>
<dbReference type="eggNOG" id="COG2885">
    <property type="taxonomic scope" value="Bacteria"/>
</dbReference>
<dbReference type="PROSITE" id="PS51123">
    <property type="entry name" value="OMPA_2"/>
    <property type="match status" value="1"/>
</dbReference>
<comment type="caution">
    <text evidence="7">The sequence shown here is derived from an EMBL/GenBank/DDBJ whole genome shotgun (WGS) entry which is preliminary data.</text>
</comment>
<proteinExistence type="predicted"/>
<evidence type="ECO:0000256" key="3">
    <source>
        <dbReference type="ARBA" id="ARBA00023237"/>
    </source>
</evidence>
<feature type="domain" description="OmpA-like" evidence="6">
    <location>
        <begin position="84"/>
        <end position="202"/>
    </location>
</feature>
<dbReference type="Gene3D" id="3.30.1330.60">
    <property type="entry name" value="OmpA-like domain"/>
    <property type="match status" value="1"/>
</dbReference>
<dbReference type="SUPFAM" id="SSF103088">
    <property type="entry name" value="OmpA-like"/>
    <property type="match status" value="1"/>
</dbReference>
<dbReference type="PROSITE" id="PS51257">
    <property type="entry name" value="PROKAR_LIPOPROTEIN"/>
    <property type="match status" value="1"/>
</dbReference>
<dbReference type="RefSeq" id="WP_007618592.1">
    <property type="nucleotide sequence ID" value="NZ_BAEO01000019.1"/>
</dbReference>
<accession>K6YPP4</accession>
<feature type="chain" id="PRO_5003897673" evidence="5">
    <location>
        <begin position="36"/>
        <end position="218"/>
    </location>
</feature>
<reference evidence="7 8" key="1">
    <citation type="journal article" date="2017" name="Antonie Van Leeuwenhoek">
        <title>Rhizobium rhizosphaerae sp. nov., a novel species isolated from rice rhizosphere.</title>
        <authorList>
            <person name="Zhao J.J."/>
            <person name="Zhang J."/>
            <person name="Zhang R.J."/>
            <person name="Zhang C.W."/>
            <person name="Yin H.Q."/>
            <person name="Zhang X.X."/>
        </authorList>
    </citation>
    <scope>NUCLEOTIDE SEQUENCE [LARGE SCALE GENOMIC DNA]</scope>
    <source>
        <strain evidence="7 8">BSs20135</strain>
    </source>
</reference>
<dbReference type="PANTHER" id="PTHR30329:SF21">
    <property type="entry name" value="LIPOPROTEIN YIAD-RELATED"/>
    <property type="match status" value="1"/>
</dbReference>
<keyword evidence="2 4" id="KW-0472">Membrane</keyword>
<name>K6YPP4_9ALTE</name>
<dbReference type="CDD" id="cd07185">
    <property type="entry name" value="OmpA_C-like"/>
    <property type="match status" value="1"/>
</dbReference>
<evidence type="ECO:0000256" key="5">
    <source>
        <dbReference type="SAM" id="SignalP"/>
    </source>
</evidence>
<evidence type="ECO:0000256" key="4">
    <source>
        <dbReference type="PROSITE-ProRule" id="PRU00473"/>
    </source>
</evidence>
<feature type="signal peptide" evidence="5">
    <location>
        <begin position="1"/>
        <end position="35"/>
    </location>
</feature>
<dbReference type="GO" id="GO:0009279">
    <property type="term" value="C:cell outer membrane"/>
    <property type="evidence" value="ECO:0007669"/>
    <property type="project" value="UniProtKB-SubCell"/>
</dbReference>
<evidence type="ECO:0000256" key="2">
    <source>
        <dbReference type="ARBA" id="ARBA00023136"/>
    </source>
</evidence>
<dbReference type="Pfam" id="PF00691">
    <property type="entry name" value="OmpA"/>
    <property type="match status" value="1"/>
</dbReference>
<dbReference type="InterPro" id="IPR050330">
    <property type="entry name" value="Bact_OuterMem_StrucFunc"/>
</dbReference>
<sequence length="218" mass="23875">MKTKLNMNKLVLIKAFSIKKSAGLICAAMLLSACAGNSIVKLESSVEQLQDLNDHDRDGVIEARDKCAETVLGATIDNYGCGAQTTIVEPFKVDIKFTNNSYEIPPSALPKIQKLASFLEKNTTLQVLIEGHTSKVGSAELNQILSINRAKAVESILVNDFNIANERVSSQGYGFQRLADLADTETAHANNRRIMAELSKTVQVNDMIWTIYTVDQAI</sequence>
<evidence type="ECO:0000259" key="6">
    <source>
        <dbReference type="PROSITE" id="PS51123"/>
    </source>
</evidence>